<keyword evidence="3" id="KW-0732">Signal</keyword>
<dbReference type="Pfam" id="PF24708">
    <property type="entry name" value="Lip_C"/>
    <property type="match status" value="1"/>
</dbReference>
<keyword evidence="2" id="KW-0964">Secreted</keyword>
<keyword evidence="8" id="KW-1185">Reference proteome</keyword>
<evidence type="ECO:0000313" key="7">
    <source>
        <dbReference type="EMBL" id="KAF9512387.1"/>
    </source>
</evidence>
<evidence type="ECO:0000256" key="1">
    <source>
        <dbReference type="ARBA" id="ARBA00004613"/>
    </source>
</evidence>
<dbReference type="PANTHER" id="PTHR34043">
    <property type="entry name" value="ALPHA/BETA-HYDROLASES SUPERFAMILY PROTEIN"/>
    <property type="match status" value="1"/>
</dbReference>
<keyword evidence="4" id="KW-0378">Hydrolase</keyword>
<gene>
    <name evidence="7" type="ORF">BS47DRAFT_1067131</name>
</gene>
<evidence type="ECO:0000256" key="4">
    <source>
        <dbReference type="ARBA" id="ARBA00022801"/>
    </source>
</evidence>
<name>A0A9P6AVD1_9AGAM</name>
<evidence type="ECO:0000256" key="3">
    <source>
        <dbReference type="ARBA" id="ARBA00022729"/>
    </source>
</evidence>
<keyword evidence="5" id="KW-0443">Lipid metabolism</keyword>
<evidence type="ECO:0000313" key="8">
    <source>
        <dbReference type="Proteomes" id="UP000886523"/>
    </source>
</evidence>
<protein>
    <recommendedName>
        <fullName evidence="6">Lipase-like C-terminal domain-containing protein</fullName>
    </recommendedName>
</protein>
<dbReference type="Gene3D" id="3.40.50.1820">
    <property type="entry name" value="alpha/beta hydrolase"/>
    <property type="match status" value="1"/>
</dbReference>
<comment type="subcellular location">
    <subcellularLocation>
        <location evidence="1">Secreted</location>
    </subcellularLocation>
</comment>
<dbReference type="InterPro" id="IPR029058">
    <property type="entry name" value="AB_hydrolase_fold"/>
</dbReference>
<dbReference type="SUPFAM" id="SSF53474">
    <property type="entry name" value="alpha/beta-Hydrolases"/>
    <property type="match status" value="1"/>
</dbReference>
<dbReference type="Proteomes" id="UP000886523">
    <property type="component" value="Unassembled WGS sequence"/>
</dbReference>
<dbReference type="AlphaFoldDB" id="A0A9P6AVD1"/>
<reference evidence="7" key="1">
    <citation type="journal article" date="2020" name="Nat. Commun.">
        <title>Large-scale genome sequencing of mycorrhizal fungi provides insights into the early evolution of symbiotic traits.</title>
        <authorList>
            <person name="Miyauchi S."/>
            <person name="Kiss E."/>
            <person name="Kuo A."/>
            <person name="Drula E."/>
            <person name="Kohler A."/>
            <person name="Sanchez-Garcia M."/>
            <person name="Morin E."/>
            <person name="Andreopoulos B."/>
            <person name="Barry K.W."/>
            <person name="Bonito G."/>
            <person name="Buee M."/>
            <person name="Carver A."/>
            <person name="Chen C."/>
            <person name="Cichocki N."/>
            <person name="Clum A."/>
            <person name="Culley D."/>
            <person name="Crous P.W."/>
            <person name="Fauchery L."/>
            <person name="Girlanda M."/>
            <person name="Hayes R.D."/>
            <person name="Keri Z."/>
            <person name="LaButti K."/>
            <person name="Lipzen A."/>
            <person name="Lombard V."/>
            <person name="Magnuson J."/>
            <person name="Maillard F."/>
            <person name="Murat C."/>
            <person name="Nolan M."/>
            <person name="Ohm R.A."/>
            <person name="Pangilinan J."/>
            <person name="Pereira M.F."/>
            <person name="Perotto S."/>
            <person name="Peter M."/>
            <person name="Pfister S."/>
            <person name="Riley R."/>
            <person name="Sitrit Y."/>
            <person name="Stielow J.B."/>
            <person name="Szollosi G."/>
            <person name="Zifcakova L."/>
            <person name="Stursova M."/>
            <person name="Spatafora J.W."/>
            <person name="Tedersoo L."/>
            <person name="Vaario L.M."/>
            <person name="Yamada A."/>
            <person name="Yan M."/>
            <person name="Wang P."/>
            <person name="Xu J."/>
            <person name="Bruns T."/>
            <person name="Baldrian P."/>
            <person name="Vilgalys R."/>
            <person name="Dunand C."/>
            <person name="Henrissat B."/>
            <person name="Grigoriev I.V."/>
            <person name="Hibbett D."/>
            <person name="Nagy L.G."/>
            <person name="Martin F.M."/>
        </authorList>
    </citation>
    <scope>NUCLEOTIDE SEQUENCE</scope>
    <source>
        <strain evidence="7">UP504</strain>
    </source>
</reference>
<proteinExistence type="predicted"/>
<dbReference type="EMBL" id="MU128987">
    <property type="protein sequence ID" value="KAF9512387.1"/>
    <property type="molecule type" value="Genomic_DNA"/>
</dbReference>
<dbReference type="PANTHER" id="PTHR34043:SF3">
    <property type="entry name" value="ALPHA_BETA-HYDROLASES SUPERFAMILY PROTEIN"/>
    <property type="match status" value="1"/>
</dbReference>
<evidence type="ECO:0000256" key="5">
    <source>
        <dbReference type="ARBA" id="ARBA00023098"/>
    </source>
</evidence>
<comment type="caution">
    <text evidence="7">The sequence shown here is derived from an EMBL/GenBank/DDBJ whole genome shotgun (WGS) entry which is preliminary data.</text>
</comment>
<feature type="domain" description="Lipase-like C-terminal" evidence="6">
    <location>
        <begin position="81"/>
        <end position="140"/>
    </location>
</feature>
<dbReference type="OrthoDB" id="206848at2759"/>
<organism evidence="7 8">
    <name type="scientific">Hydnum rufescens UP504</name>
    <dbReference type="NCBI Taxonomy" id="1448309"/>
    <lineage>
        <taxon>Eukaryota</taxon>
        <taxon>Fungi</taxon>
        <taxon>Dikarya</taxon>
        <taxon>Basidiomycota</taxon>
        <taxon>Agaricomycotina</taxon>
        <taxon>Agaricomycetes</taxon>
        <taxon>Cantharellales</taxon>
        <taxon>Hydnaceae</taxon>
        <taxon>Hydnum</taxon>
    </lineage>
</organism>
<dbReference type="GO" id="GO:0006629">
    <property type="term" value="P:lipid metabolic process"/>
    <property type="evidence" value="ECO:0007669"/>
    <property type="project" value="UniProtKB-KW"/>
</dbReference>
<evidence type="ECO:0000259" key="6">
    <source>
        <dbReference type="Pfam" id="PF24708"/>
    </source>
</evidence>
<sequence>MTVDTYLSSPNISHQAASYDSQAFLSPIDKPAPPQTLPPLVLVEGFFSFFHKRLWGAFETHLNAARAAAGLPGRRRVILSRGTVDYGEDHARESGHARYGRHYPTGLYPSWSKQYPIHFVTHSLGGTTVTVMQSLIKSGHFGSSAHPDMVASLAAVSAPFKGTPFVFWIGEDKKSAPDIKFFSINSFMTKAIHTLCYLAPIIPSFIPLPDLFYDARKMTMRQLSFLQYLKVMWRSSWGQTKDVISFDCTFEAADIREANWDDPGLTHSTEPMLLA</sequence>
<accession>A0A9P6AVD1</accession>
<dbReference type="InterPro" id="IPR056304">
    <property type="entry name" value="Lip-like_C"/>
</dbReference>
<evidence type="ECO:0000256" key="2">
    <source>
        <dbReference type="ARBA" id="ARBA00022525"/>
    </source>
</evidence>
<dbReference type="GO" id="GO:0005576">
    <property type="term" value="C:extracellular region"/>
    <property type="evidence" value="ECO:0007669"/>
    <property type="project" value="UniProtKB-SubCell"/>
</dbReference>
<dbReference type="GO" id="GO:0016787">
    <property type="term" value="F:hydrolase activity"/>
    <property type="evidence" value="ECO:0007669"/>
    <property type="project" value="UniProtKB-KW"/>
</dbReference>